<accession>A0A6J5MCK1</accession>
<organism evidence="1">
    <name type="scientific">uncultured Caudovirales phage</name>
    <dbReference type="NCBI Taxonomy" id="2100421"/>
    <lineage>
        <taxon>Viruses</taxon>
        <taxon>Duplodnaviria</taxon>
        <taxon>Heunggongvirae</taxon>
        <taxon>Uroviricota</taxon>
        <taxon>Caudoviricetes</taxon>
        <taxon>Peduoviridae</taxon>
        <taxon>Maltschvirus</taxon>
        <taxon>Maltschvirus maltsch</taxon>
    </lineage>
</organism>
<sequence length="332" mass="35144">MGVDFNRIDLGISSGSSRNGFGTIVSNPSTSGGSFPPYGTLIQTLSNYTYPIAEGGSSFVDPNNGMINIPNQKCTVDELANGTGGVFLDWTNERDIAFISSGVVFYVADEWVDNVGGLTVSVNGVDYPSERGKPDYRHDGYGGYASGLSNLGYKPYGSYITEVAGQTEVPSGSGNYYSNGIAYPYYHDGNGGAYSGTNGSYYSSGTDTGLTGLDTPLQLEVPTGSGSYYNTGQFSGYVWDGSGGVNSATKGTAYANGVFIRMIADGTFSNSVEVPSGSGNYYDSKFCGTVYRWDGSGGSINASECLFYPNATFIYNDGTNNYYWDGSGNYYT</sequence>
<dbReference type="EMBL" id="LR796434">
    <property type="protein sequence ID" value="CAB4143921.1"/>
    <property type="molecule type" value="Genomic_DNA"/>
</dbReference>
<reference evidence="1" key="1">
    <citation type="submission" date="2020-04" db="EMBL/GenBank/DDBJ databases">
        <authorList>
            <person name="Chiriac C."/>
            <person name="Salcher M."/>
            <person name="Ghai R."/>
            <person name="Kavagutti S V."/>
        </authorList>
    </citation>
    <scope>NUCLEOTIDE SEQUENCE</scope>
</reference>
<gene>
    <name evidence="1" type="ORF">UFOVP460_8</name>
</gene>
<proteinExistence type="predicted"/>
<evidence type="ECO:0000313" key="1">
    <source>
        <dbReference type="EMBL" id="CAB4143921.1"/>
    </source>
</evidence>
<name>A0A6J5MCK1_9CAUD</name>
<protein>
    <submittedName>
        <fullName evidence="1">Uncharacterized protein</fullName>
    </submittedName>
</protein>